<dbReference type="CDD" id="cd06261">
    <property type="entry name" value="TM_PBP2"/>
    <property type="match status" value="1"/>
</dbReference>
<dbReference type="RefSeq" id="WP_109680143.1">
    <property type="nucleotide sequence ID" value="NZ_CP086615.1"/>
</dbReference>
<keyword evidence="5 7" id="KW-1133">Transmembrane helix</keyword>
<evidence type="ECO:0000256" key="4">
    <source>
        <dbReference type="ARBA" id="ARBA00022692"/>
    </source>
</evidence>
<comment type="subcellular location">
    <subcellularLocation>
        <location evidence="1 7">Cell membrane</location>
        <topology evidence="1 7">Multi-pass membrane protein</topology>
    </subcellularLocation>
</comment>
<feature type="transmembrane region" description="Helical" evidence="7">
    <location>
        <begin position="80"/>
        <end position="101"/>
    </location>
</feature>
<feature type="transmembrane region" description="Helical" evidence="7">
    <location>
        <begin position="129"/>
        <end position="152"/>
    </location>
</feature>
<dbReference type="PANTHER" id="PTHR30043:SF1">
    <property type="entry name" value="ABC TRANSPORT SYSTEM PERMEASE PROTEIN P69"/>
    <property type="match status" value="1"/>
</dbReference>
<dbReference type="NCBIfam" id="TIGR01097">
    <property type="entry name" value="PhnE"/>
    <property type="match status" value="1"/>
</dbReference>
<dbReference type="InterPro" id="IPR035906">
    <property type="entry name" value="MetI-like_sf"/>
</dbReference>
<evidence type="ECO:0000256" key="1">
    <source>
        <dbReference type="ARBA" id="ARBA00004651"/>
    </source>
</evidence>
<dbReference type="AlphaFoldDB" id="A0A2U2MWG2"/>
<keyword evidence="6 7" id="KW-0472">Membrane</keyword>
<comment type="similarity">
    <text evidence="7">Belongs to the binding-protein-dependent transport system permease family.</text>
</comment>
<evidence type="ECO:0000256" key="7">
    <source>
        <dbReference type="RuleBase" id="RU363032"/>
    </source>
</evidence>
<organism evidence="9 10">
    <name type="scientific">Sediminicurvatus halobius</name>
    <dbReference type="NCBI Taxonomy" id="2182432"/>
    <lineage>
        <taxon>Bacteria</taxon>
        <taxon>Pseudomonadati</taxon>
        <taxon>Pseudomonadota</taxon>
        <taxon>Gammaproteobacteria</taxon>
        <taxon>Chromatiales</taxon>
        <taxon>Ectothiorhodospiraceae</taxon>
        <taxon>Sediminicurvatus</taxon>
    </lineage>
</organism>
<dbReference type="InterPro" id="IPR005769">
    <property type="entry name" value="PhnE/PtxC"/>
</dbReference>
<dbReference type="Pfam" id="PF00528">
    <property type="entry name" value="BPD_transp_1"/>
    <property type="match status" value="1"/>
</dbReference>
<dbReference type="EMBL" id="QFFI01000044">
    <property type="protein sequence ID" value="PWG61199.1"/>
    <property type="molecule type" value="Genomic_DNA"/>
</dbReference>
<keyword evidence="2 7" id="KW-0813">Transport</keyword>
<dbReference type="Proteomes" id="UP000245474">
    <property type="component" value="Unassembled WGS sequence"/>
</dbReference>
<gene>
    <name evidence="9" type="primary">phnE</name>
    <name evidence="9" type="ORF">DEM34_17615</name>
</gene>
<evidence type="ECO:0000259" key="8">
    <source>
        <dbReference type="PROSITE" id="PS50928"/>
    </source>
</evidence>
<dbReference type="OrthoDB" id="9808005at2"/>
<name>A0A2U2MWG2_9GAMM</name>
<dbReference type="PANTHER" id="PTHR30043">
    <property type="entry name" value="PHOSPHONATES TRANSPORT SYSTEM PERMEASE PROTEIN"/>
    <property type="match status" value="1"/>
</dbReference>
<dbReference type="SUPFAM" id="SSF161098">
    <property type="entry name" value="MetI-like"/>
    <property type="match status" value="1"/>
</dbReference>
<sequence length="268" mass="28384">MSARASRASGSLPPRLPGTGLLGFAAYLLAAVVVIWSLADSELSVTRLANGVPEIGRLVGEMFPPAFDRMPSIGRTMLETFQMAVAGTFLGVLLSLPLAVLSARNLSPHPALYYLARGLITFCRTVPDLIWAIIFVITVGLGPFAGVLALMVDTIGFCARFFAEAMEEADDGPPEALRSLGAGRLDMIASAVVPATLPSMIATSLFAFEKSTRSSVVLGLVGAGGIGIELMSAVDMYDYRNVSTIILCIFAMVVAVERLSASLRRRIL</sequence>
<dbReference type="GO" id="GO:0015416">
    <property type="term" value="F:ABC-type phosphonate transporter activity"/>
    <property type="evidence" value="ECO:0007669"/>
    <property type="project" value="InterPro"/>
</dbReference>
<comment type="caution">
    <text evidence="9">The sequence shown here is derived from an EMBL/GenBank/DDBJ whole genome shotgun (WGS) entry which is preliminary data.</text>
</comment>
<dbReference type="Gene3D" id="1.10.3720.10">
    <property type="entry name" value="MetI-like"/>
    <property type="match status" value="1"/>
</dbReference>
<reference evidence="9 10" key="1">
    <citation type="submission" date="2018-05" db="EMBL/GenBank/DDBJ databases">
        <title>Spiribacter halobius sp. nov., a moderately halophilic bacterium isolated from marine solar saltern.</title>
        <authorList>
            <person name="Zheng W.-S."/>
            <person name="Lu D.-C."/>
            <person name="Du Z.-J."/>
        </authorList>
    </citation>
    <scope>NUCLEOTIDE SEQUENCE [LARGE SCALE GENOMIC DNA]</scope>
    <source>
        <strain evidence="9 10">E85</strain>
    </source>
</reference>
<evidence type="ECO:0000313" key="10">
    <source>
        <dbReference type="Proteomes" id="UP000245474"/>
    </source>
</evidence>
<proteinExistence type="inferred from homology"/>
<keyword evidence="4 7" id="KW-0812">Transmembrane</keyword>
<evidence type="ECO:0000256" key="3">
    <source>
        <dbReference type="ARBA" id="ARBA00022475"/>
    </source>
</evidence>
<keyword evidence="10" id="KW-1185">Reference proteome</keyword>
<feature type="domain" description="ABC transmembrane type-1" evidence="8">
    <location>
        <begin position="77"/>
        <end position="260"/>
    </location>
</feature>
<dbReference type="PROSITE" id="PS50928">
    <property type="entry name" value="ABC_TM1"/>
    <property type="match status" value="1"/>
</dbReference>
<evidence type="ECO:0000256" key="2">
    <source>
        <dbReference type="ARBA" id="ARBA00022448"/>
    </source>
</evidence>
<protein>
    <submittedName>
        <fullName evidence="9">Phosphonate ABC transporter, permease protein PhnE</fullName>
    </submittedName>
</protein>
<evidence type="ECO:0000256" key="6">
    <source>
        <dbReference type="ARBA" id="ARBA00023136"/>
    </source>
</evidence>
<feature type="transmembrane region" description="Helical" evidence="7">
    <location>
        <begin position="215"/>
        <end position="233"/>
    </location>
</feature>
<evidence type="ECO:0000313" key="9">
    <source>
        <dbReference type="EMBL" id="PWG61199.1"/>
    </source>
</evidence>
<dbReference type="InterPro" id="IPR000515">
    <property type="entry name" value="MetI-like"/>
</dbReference>
<feature type="transmembrane region" description="Helical" evidence="7">
    <location>
        <begin position="21"/>
        <end position="39"/>
    </location>
</feature>
<evidence type="ECO:0000256" key="5">
    <source>
        <dbReference type="ARBA" id="ARBA00022989"/>
    </source>
</evidence>
<feature type="transmembrane region" description="Helical" evidence="7">
    <location>
        <begin position="239"/>
        <end position="256"/>
    </location>
</feature>
<feature type="transmembrane region" description="Helical" evidence="7">
    <location>
        <begin position="187"/>
        <end position="208"/>
    </location>
</feature>
<keyword evidence="3" id="KW-1003">Cell membrane</keyword>
<accession>A0A2U2MWG2</accession>
<dbReference type="GO" id="GO:0005886">
    <property type="term" value="C:plasma membrane"/>
    <property type="evidence" value="ECO:0007669"/>
    <property type="project" value="UniProtKB-SubCell"/>
</dbReference>